<keyword evidence="6" id="KW-0130">Cell adhesion</keyword>
<accession>A0AAR2KHZ2</accession>
<dbReference type="Ensembl" id="ENSPNAT00000063490.1">
    <property type="protein sequence ID" value="ENSPNAP00000061731.1"/>
    <property type="gene ID" value="ENSPNAG00000025653.2"/>
</dbReference>
<feature type="domain" description="VWFA" evidence="8">
    <location>
        <begin position="1211"/>
        <end position="1387"/>
    </location>
</feature>
<dbReference type="InterPro" id="IPR036465">
    <property type="entry name" value="vWFA_dom_sf"/>
</dbReference>
<keyword evidence="10" id="KW-1185">Reference proteome</keyword>
<gene>
    <name evidence="9" type="primary">COL6A3</name>
</gene>
<dbReference type="GO" id="GO:0005581">
    <property type="term" value="C:collagen trimer"/>
    <property type="evidence" value="ECO:0007669"/>
    <property type="project" value="UniProtKB-KW"/>
</dbReference>
<proteinExistence type="predicted"/>
<dbReference type="InterPro" id="IPR052229">
    <property type="entry name" value="Collagen-VI/PIF"/>
</dbReference>
<evidence type="ECO:0000313" key="9">
    <source>
        <dbReference type="Ensembl" id="ENSPNAP00000061731.1"/>
    </source>
</evidence>
<dbReference type="GeneTree" id="ENSGT00940000156462"/>
<feature type="domain" description="VWFA" evidence="8">
    <location>
        <begin position="34"/>
        <end position="210"/>
    </location>
</feature>
<feature type="domain" description="VWFA" evidence="8">
    <location>
        <begin position="1603"/>
        <end position="1778"/>
    </location>
</feature>
<feature type="domain" description="VWFA" evidence="8">
    <location>
        <begin position="239"/>
        <end position="414"/>
    </location>
</feature>
<feature type="domain" description="VWFA" evidence="8">
    <location>
        <begin position="1014"/>
        <end position="1186"/>
    </location>
</feature>
<evidence type="ECO:0000256" key="3">
    <source>
        <dbReference type="ARBA" id="ARBA00022530"/>
    </source>
</evidence>
<keyword evidence="2" id="KW-0964">Secreted</keyword>
<keyword evidence="3" id="KW-0272">Extracellular matrix</keyword>
<name>A0AAR2KHZ2_PYGNA</name>
<dbReference type="PANTHER" id="PTHR22588">
    <property type="entry name" value="VWFA DOMAIN-CONTAINING PROTEIN"/>
    <property type="match status" value="1"/>
</dbReference>
<evidence type="ECO:0000256" key="6">
    <source>
        <dbReference type="ARBA" id="ARBA00022889"/>
    </source>
</evidence>
<dbReference type="GO" id="GO:0030020">
    <property type="term" value="F:extracellular matrix structural constituent conferring tensile strength"/>
    <property type="evidence" value="ECO:0007669"/>
    <property type="project" value="TreeGrafter"/>
</dbReference>
<evidence type="ECO:0000256" key="5">
    <source>
        <dbReference type="ARBA" id="ARBA00022737"/>
    </source>
</evidence>
<keyword evidence="5" id="KW-0677">Repeat</keyword>
<dbReference type="PANTHER" id="PTHR22588:SF21">
    <property type="entry name" value="COLLAGEN TYPE VI ALPHA 3 CHAIN"/>
    <property type="match status" value="1"/>
</dbReference>
<dbReference type="InterPro" id="IPR002035">
    <property type="entry name" value="VWF_A"/>
</dbReference>
<evidence type="ECO:0000256" key="4">
    <source>
        <dbReference type="ARBA" id="ARBA00022729"/>
    </source>
</evidence>
<feature type="domain" description="VWFA" evidence="8">
    <location>
        <begin position="1407"/>
        <end position="1579"/>
    </location>
</feature>
<evidence type="ECO:0000259" key="8">
    <source>
        <dbReference type="PROSITE" id="PS50234"/>
    </source>
</evidence>
<reference evidence="9" key="2">
    <citation type="submission" date="2025-08" db="UniProtKB">
        <authorList>
            <consortium name="Ensembl"/>
        </authorList>
    </citation>
    <scope>IDENTIFICATION</scope>
</reference>
<sequence length="2068" mass="228189">MSSLPLLAVEVNRVSLRFSFCSVDQAERRMTRRDVVFLLDGSDGTRDSFPAIRDFVQRMVDRLNVSDRRDRVSVVQFSREPEAHFYLNTYTTKESVLNTVRGLRHRGGRPLNTGAALQYVRDNVFTASSGSRRLEGVPQLLILLSGGRSFDNIDMPASSLKELGVLTFAVGSRGSDSRELQKISYDPSSALSVTDFANLPTVQEQLFSRINTVREETKTVSPTQIGKTNRVLIHVTQKDVVFLLDGSDGTRNGFPAMLDFVQKVVEKLNVEENRDRVSVVQYSRDPETHFYLNTYSEETDVLDTIKTLRHRGGRPLNTGSALQYVRDNVFTSSAGSRSQQGVPQILILLSGSRSNDNVDTPASALKESGVLILGVGTRNSSREIQRIVSDPSYAQSISEISDLPAVQQQFLSTLATCLQCSAFSTSISVVEPEAQRRDVVFLLDGSDGTRSGFPAMKDFVLRVMEKLNVAEDKDRVSVVQFSRDPETHFYLNTYTRKDDIVDTVSVLRHKGGRPLNTGAALQYVRDNVFTASSGSRRLEGVPQILILLSGARSFDNVDVPASALKDLGVLIFTIGSRGSDSRELQKISHEPKYALSVSDFTELPNVQEQLVNTVEAVSVPITPASPTPTGMTARDVVFLLDGSDGTRNGFPAMLDFVQKVVEKLNVEENRDRVSVVQYSRDPETHFYLNTYSEETDVLDTIKTLRHRGGRPLNTGSALQYVRDNVFTSSAGSRSQQGVPQILILLSGSRSNDNVDTPASALKESGVLILGVGTRNSSREIQRIVSDPSYAQSISEISDLPSVQQQFLSTLASTVSYVTPVKPTVIGKTDLFLLDGSDGTRDSFPAIRDFVQRMVDRLNVSDRRDRVSVVQFSREPEAHFYLNTYTTKESVLNTVRGLRHRGGRPLNTGAALQYVRDNVFTASSGSRRLEGVPQLLILLSGGRSFDNIDMPASSLKELGVLTFAVGSRGSDSRELQKISYDPSSALSVTDFANLPTCSAFSTSISVVEPEAQRRDVVFLLDGSDGTRSGFPAMKDFVLRVMEKLNVAEDKDRVSVVQFSRDPETHFYLNTYTRKDDIVDTVSVLRHKGGRPLNTGAALQYVRDNVFTASSGSRRLEGVPQILILLSGARSFDNVDVPASALKDLGVLIFTIGSRGSDSRELQKISHEPKYALSVSDFTELPNVQEQLVNTVEAVSVPITPASPTPTGMTARDVVFLLDGSDGTRDSFPAMRDFVQRMVDRLNVSDRRDRVSVVQFSREPEAHFYLNTYTTKESVLNTVRGLRHRGGRPLNTGAALQYVRDNVFTASSGSRRLEGVPQLLILLSGGRSFDNIDMPASSLKELGVLTFAVGSRGSDSRELQKISYDPSSALSVTDFANLPTVQEQLFSRINTHANHGDVMKVEPEAQRRDVVFLLDGSDGTRSGFPAMKDFVLRVMEKLNVAEDKDRVSVVQFSRDPETHFYLNTYTRKDDIVDTVSVLRHKGGRPLNTGAALQYVRDNVFTASSGSRRLEGVPQILILLSGARSFDNVDVPASALKDLGVLIFTIGSRGSDSRELQKISHEPKYALSVSDFTELPNVQEQLVNTVEAVSVPITPASPTPTGMTADVVFLLDGSDGTRNGFPAMLDFVQKVVEKLNVEENRDRVSVVQYSRDPETHFYLNTYSEETDVLDTIKTLRHRGGRPLNTGSALQYVRDNVFTSSAGSRSQQGVPQILILLSGSRSNDNVDTPASALKESGVLILGVGTRNSSREIQRIVSDPSYAQSISEISDLPSVQQQFLSTLASTVSYVTPVKPTVIGKTDCHRYFQVARTAICGENDRSICAFRVSIKRMTRRDVVFLLDGSDGTRDSFPAIRDFVQRMVDRLNVSDRRDRVSVVQFSREPEAHFYLNTYTTKESVLNTVRGLRHRGGRPLNTGAALQYVRDNVFTASSGSRRLEGVPQLLILLSGGRSFDNIDMPASSLKELGVLTFAVGSRGSDSRELQKISYDPSSALSVTDFANLPTVQEQLFSRINTVREETKTVSPTQIGKTNRVLIHVTQSFTGLIFFKAVPNSPWYIEKSRNENVCSMQIMVM</sequence>
<dbReference type="SUPFAM" id="SSF53300">
    <property type="entry name" value="vWA-like"/>
    <property type="match status" value="10"/>
</dbReference>
<comment type="subcellular location">
    <subcellularLocation>
        <location evidence="1">Secreted</location>
        <location evidence="1">Extracellular space</location>
        <location evidence="1">Extracellular matrix</location>
    </subcellularLocation>
</comment>
<dbReference type="SMART" id="SM00327">
    <property type="entry name" value="VWA"/>
    <property type="match status" value="10"/>
</dbReference>
<reference evidence="9 10" key="1">
    <citation type="submission" date="2020-10" db="EMBL/GenBank/DDBJ databases">
        <title>Pygocentrus nattereri (red-bellied piranha) genome, fPygNat1, primary haplotype.</title>
        <authorList>
            <person name="Myers G."/>
            <person name="Meyer A."/>
            <person name="Karagic N."/>
            <person name="Pippel M."/>
            <person name="Winkler S."/>
            <person name="Tracey A."/>
            <person name="Wood J."/>
            <person name="Formenti G."/>
            <person name="Howe K."/>
            <person name="Fedrigo O."/>
            <person name="Jarvis E.D."/>
        </authorList>
    </citation>
    <scope>NUCLEOTIDE SEQUENCE [LARGE SCALE GENOMIC DNA]</scope>
</reference>
<dbReference type="GO" id="GO:0007155">
    <property type="term" value="P:cell adhesion"/>
    <property type="evidence" value="ECO:0007669"/>
    <property type="project" value="UniProtKB-KW"/>
</dbReference>
<keyword evidence="4" id="KW-0732">Signal</keyword>
<reference evidence="9" key="3">
    <citation type="submission" date="2025-09" db="UniProtKB">
        <authorList>
            <consortium name="Ensembl"/>
        </authorList>
    </citation>
    <scope>IDENTIFICATION</scope>
</reference>
<dbReference type="FunFam" id="3.40.50.410:FF:000003">
    <property type="entry name" value="Collagen type VI alpha 3 chain"/>
    <property type="match status" value="10"/>
</dbReference>
<evidence type="ECO:0000256" key="1">
    <source>
        <dbReference type="ARBA" id="ARBA00004498"/>
    </source>
</evidence>
<organism evidence="9 10">
    <name type="scientific">Pygocentrus nattereri</name>
    <name type="common">Red-bellied piranha</name>
    <dbReference type="NCBI Taxonomy" id="42514"/>
    <lineage>
        <taxon>Eukaryota</taxon>
        <taxon>Metazoa</taxon>
        <taxon>Chordata</taxon>
        <taxon>Craniata</taxon>
        <taxon>Vertebrata</taxon>
        <taxon>Euteleostomi</taxon>
        <taxon>Actinopterygii</taxon>
        <taxon>Neopterygii</taxon>
        <taxon>Teleostei</taxon>
        <taxon>Ostariophysi</taxon>
        <taxon>Characiformes</taxon>
        <taxon>Characoidei</taxon>
        <taxon>Pygocentrus</taxon>
    </lineage>
</organism>
<dbReference type="Pfam" id="PF00092">
    <property type="entry name" value="VWA"/>
    <property type="match status" value="10"/>
</dbReference>
<evidence type="ECO:0000256" key="7">
    <source>
        <dbReference type="ARBA" id="ARBA00023119"/>
    </source>
</evidence>
<evidence type="ECO:0000313" key="10">
    <source>
        <dbReference type="Proteomes" id="UP001501920"/>
    </source>
</evidence>
<protein>
    <recommendedName>
        <fullName evidence="8">VWFA domain-containing protein</fullName>
    </recommendedName>
</protein>
<evidence type="ECO:0000256" key="2">
    <source>
        <dbReference type="ARBA" id="ARBA00022525"/>
    </source>
</evidence>
<keyword evidence="7" id="KW-0176">Collagen</keyword>
<feature type="domain" description="VWFA" evidence="8">
    <location>
        <begin position="828"/>
        <end position="1003"/>
    </location>
</feature>
<dbReference type="Proteomes" id="UP001501920">
    <property type="component" value="Chromosome 6"/>
</dbReference>
<feature type="domain" description="VWFA" evidence="8">
    <location>
        <begin position="1831"/>
        <end position="2007"/>
    </location>
</feature>
<dbReference type="Gene3D" id="3.40.50.410">
    <property type="entry name" value="von Willebrand factor, type A domain"/>
    <property type="match status" value="10"/>
</dbReference>
<feature type="domain" description="VWFA" evidence="8">
    <location>
        <begin position="635"/>
        <end position="810"/>
    </location>
</feature>
<dbReference type="PROSITE" id="PS50234">
    <property type="entry name" value="VWFA"/>
    <property type="match status" value="10"/>
</dbReference>
<feature type="domain" description="VWFA" evidence="8">
    <location>
        <begin position="438"/>
        <end position="610"/>
    </location>
</feature>